<reference evidence="2 3" key="1">
    <citation type="submission" date="2017-12" db="EMBL/GenBank/DDBJ databases">
        <authorList>
            <person name="Pombert J.-F."/>
            <person name="Haag K.L."/>
            <person name="Ebert D."/>
        </authorList>
    </citation>
    <scope>NUCLEOTIDE SEQUENCE [LARGE SCALE GENOMIC DNA]</scope>
    <source>
        <strain evidence="2">IL-G-3</strain>
    </source>
</reference>
<sequence>MGMVFTRKNKIIFGIGVFICSIALVIVSLSLFLGIKMKRKLLNEFNEFTASSQCKRLRKWVNTNNNIGIIHIKEQNAIDISVCFSYQHFDDLFKCCKIFLDKNKEKQKKILESVNVNDLVAKLYNIVMFPYLFSIDRLKKFWKCYDPSILTKLGIFLSGGLSEFNFINKTISLLEGFTKNGEGSYETFEMKKNSVKVSMSYCSDSAKKVEEISFKSKKESMDFMIFLLGKANIFDKKNIIDTINFISCNSFGKNEVLEIIKNVSDTLARPNIAQLITKYISDSENFKKMLKDFFETVKDQEIDVKKISKEFEGIIWILIDKIIDAVLNQSGSIIKYLDDAIDNLKDIDKILNHPFILNLPSAFLNRIKIFMIETEKKTTSELLNLIKEFLKACKKKYILIKSEGNKASSNFKMIFDLFKSQLLEKFLENEEYIKYIINVVLMFDDTTPSDDENIAKIHTKLLGDLCLSGVRMILTILYD</sequence>
<evidence type="ECO:0000313" key="2">
    <source>
        <dbReference type="EMBL" id="TBU17870.1"/>
    </source>
</evidence>
<dbReference type="Proteomes" id="UP000292282">
    <property type="component" value="Unassembled WGS sequence"/>
</dbReference>
<keyword evidence="1" id="KW-1133">Transmembrane helix</keyword>
<feature type="transmembrane region" description="Helical" evidence="1">
    <location>
        <begin position="12"/>
        <end position="35"/>
    </location>
</feature>
<gene>
    <name evidence="2" type="ORF">CWI38_0266p0020</name>
</gene>
<accession>A0A4Q9LZ21</accession>
<evidence type="ECO:0000313" key="3">
    <source>
        <dbReference type="Proteomes" id="UP000292282"/>
    </source>
</evidence>
<comment type="caution">
    <text evidence="2">The sequence shown here is derived from an EMBL/GenBank/DDBJ whole genome shotgun (WGS) entry which is preliminary data.</text>
</comment>
<keyword evidence="3" id="KW-1185">Reference proteome</keyword>
<name>A0A4Q9LZ21_9MICR</name>
<keyword evidence="1" id="KW-0472">Membrane</keyword>
<protein>
    <submittedName>
        <fullName evidence="2">Uncharacterized protein</fullName>
    </submittedName>
</protein>
<keyword evidence="1" id="KW-0812">Transmembrane</keyword>
<dbReference type="VEuPathDB" id="MicrosporidiaDB:CWI38_0266p0020"/>
<organism evidence="2 3">
    <name type="scientific">Hamiltosporidium tvaerminnensis</name>
    <dbReference type="NCBI Taxonomy" id="1176355"/>
    <lineage>
        <taxon>Eukaryota</taxon>
        <taxon>Fungi</taxon>
        <taxon>Fungi incertae sedis</taxon>
        <taxon>Microsporidia</taxon>
        <taxon>Dubosqiidae</taxon>
        <taxon>Hamiltosporidium</taxon>
    </lineage>
</organism>
<dbReference type="EMBL" id="PITK01000266">
    <property type="protein sequence ID" value="TBU17870.1"/>
    <property type="molecule type" value="Genomic_DNA"/>
</dbReference>
<dbReference type="AlphaFoldDB" id="A0A4Q9LZ21"/>
<evidence type="ECO:0000256" key="1">
    <source>
        <dbReference type="SAM" id="Phobius"/>
    </source>
</evidence>
<proteinExistence type="predicted"/>